<protein>
    <submittedName>
        <fullName evidence="6">StAR-related lipid transfer protein 13</fullName>
    </submittedName>
</protein>
<evidence type="ECO:0000313" key="6">
    <source>
        <dbReference type="EMBL" id="GBP28921.1"/>
    </source>
</evidence>
<dbReference type="PROSITE" id="PS50848">
    <property type="entry name" value="START"/>
    <property type="match status" value="1"/>
</dbReference>
<dbReference type="PANTHER" id="PTHR12659">
    <property type="entry name" value="RHO-TYPE GTPASE ACTIVATING PROTEIN"/>
    <property type="match status" value="1"/>
</dbReference>
<dbReference type="InterPro" id="IPR023393">
    <property type="entry name" value="START-like_dom_sf"/>
</dbReference>
<feature type="domain" description="Rho-GAP" evidence="4">
    <location>
        <begin position="468"/>
        <end position="694"/>
    </location>
</feature>
<evidence type="ECO:0000259" key="4">
    <source>
        <dbReference type="PROSITE" id="PS50238"/>
    </source>
</evidence>
<sequence length="935" mass="104179">MSLQSFGSSHLLSPRNHLNIVRYNARNSSDVKLVTKASQWRKIGTWRLTAPGGQTMIQLPSDKEDDEETGTRFRRTGSERLRDSAKAFLRRVESLKTRRRKRQNRTEVIVSSPHFLDVNSQDRFPDLNYIDMTPTTPTAFPFPEFPVSPAHLPAVRTQPPSPMTVLPPSPIAPLAPSFAFNPPFGDDSSSYASDGSMGSSNKSSKSKLGNRAKRIFHRGVKNDDTAALSDSECQPASWRHNYYKDHNLHTTTEVYVEPPSPVELKPDPEVLREVQKSPGHTTHRRQAIRTSSLNLGKEGQKLRDKSLRRDKSASRSSEMDGSPNSAGSRSHDGDNDDDDDSLDIKTKKLVHLLSVHARATYPGRSYFKGNNIQRWYSFRTSGLNGGPKASHTLQPSPNQKDPESYLSRPMSSLSCGQLHVLRKLALLRLTACMERYCPSHKSGWNWELPKLIRKIKTPDYKDKTVFGVPLTVSLQRTGHSLPKPIQSALNWLKNNALDQMGIFRKAGVKSRIAKLRTTVEAAGASNAAFATENMNTMDASQSSLSFDGAQAHDVADMVKQYFRELPDALLTNKLSETFIAIFQHVPEPLRPDAVQCALLLLPEEHLESLQSLLVFLHEVAEHSDVNQMTASNLAVCLAPTLLRLHHAPPTTGSTKEGNSNRMIVESVADQRQISESRAAHACLLLLIQKHEQLFLAPADMLARCKFNYFEESVPVALEELGADFNQDWKGFQQACIKALLKEAKEKTRGWMSVSGAAPHVELCCKKVGDGHPLRLWRATTDVEAPPQEVMQRILRERHIWDDSLIKWRVAEKLDNNAEVFQYITASSINLPPRDYCVLRSWQQGGGGGGWCAVAETSVAHGSAPAEGARGVVLASRYLAQPAGKGRSKLVHLARVDTMGRTPEWYNKCYGHICALYLARIRASFKHNTEGPESNV</sequence>
<keyword evidence="7" id="KW-1185">Reference proteome</keyword>
<dbReference type="InterPro" id="IPR000198">
    <property type="entry name" value="RhoGAP_dom"/>
</dbReference>
<feature type="region of interest" description="Disordered" evidence="3">
    <location>
        <begin position="386"/>
        <end position="408"/>
    </location>
</feature>
<reference evidence="6 7" key="1">
    <citation type="journal article" date="2019" name="Commun. Biol.">
        <title>The bagworm genome reveals a unique fibroin gene that provides high tensile strength.</title>
        <authorList>
            <person name="Kono N."/>
            <person name="Nakamura H."/>
            <person name="Ohtoshi R."/>
            <person name="Tomita M."/>
            <person name="Numata K."/>
            <person name="Arakawa K."/>
        </authorList>
    </citation>
    <scope>NUCLEOTIDE SEQUENCE [LARGE SCALE GENOMIC DNA]</scope>
</reference>
<evidence type="ECO:0000256" key="2">
    <source>
        <dbReference type="ARBA" id="ARBA00022553"/>
    </source>
</evidence>
<feature type="region of interest" description="Disordered" evidence="3">
    <location>
        <begin position="189"/>
        <end position="211"/>
    </location>
</feature>
<feature type="domain" description="START" evidence="5">
    <location>
        <begin position="731"/>
        <end position="905"/>
    </location>
</feature>
<evidence type="ECO:0000256" key="1">
    <source>
        <dbReference type="ARBA" id="ARBA00022468"/>
    </source>
</evidence>
<dbReference type="PROSITE" id="PS50238">
    <property type="entry name" value="RHOGAP"/>
    <property type="match status" value="1"/>
</dbReference>
<organism evidence="6 7">
    <name type="scientific">Eumeta variegata</name>
    <name type="common">Bagworm moth</name>
    <name type="synonym">Eumeta japonica</name>
    <dbReference type="NCBI Taxonomy" id="151549"/>
    <lineage>
        <taxon>Eukaryota</taxon>
        <taxon>Metazoa</taxon>
        <taxon>Ecdysozoa</taxon>
        <taxon>Arthropoda</taxon>
        <taxon>Hexapoda</taxon>
        <taxon>Insecta</taxon>
        <taxon>Pterygota</taxon>
        <taxon>Neoptera</taxon>
        <taxon>Endopterygota</taxon>
        <taxon>Lepidoptera</taxon>
        <taxon>Glossata</taxon>
        <taxon>Ditrysia</taxon>
        <taxon>Tineoidea</taxon>
        <taxon>Psychidae</taxon>
        <taxon>Oiketicinae</taxon>
        <taxon>Eumeta</taxon>
    </lineage>
</organism>
<dbReference type="STRING" id="151549.A0A4C1UR41"/>
<evidence type="ECO:0000313" key="7">
    <source>
        <dbReference type="Proteomes" id="UP000299102"/>
    </source>
</evidence>
<dbReference type="SUPFAM" id="SSF55961">
    <property type="entry name" value="Bet v1-like"/>
    <property type="match status" value="1"/>
</dbReference>
<evidence type="ECO:0000256" key="3">
    <source>
        <dbReference type="SAM" id="MobiDB-lite"/>
    </source>
</evidence>
<dbReference type="GO" id="GO:0035023">
    <property type="term" value="P:regulation of Rho protein signal transduction"/>
    <property type="evidence" value="ECO:0007669"/>
    <property type="project" value="TreeGrafter"/>
</dbReference>
<proteinExistence type="predicted"/>
<dbReference type="Gene3D" id="1.10.555.10">
    <property type="entry name" value="Rho GTPase activation protein"/>
    <property type="match status" value="1"/>
</dbReference>
<dbReference type="GO" id="GO:0030036">
    <property type="term" value="P:actin cytoskeleton organization"/>
    <property type="evidence" value="ECO:0007669"/>
    <property type="project" value="TreeGrafter"/>
</dbReference>
<feature type="region of interest" description="Disordered" evidence="3">
    <location>
        <begin position="275"/>
        <end position="342"/>
    </location>
</feature>
<dbReference type="SMART" id="SM00324">
    <property type="entry name" value="RhoGAP"/>
    <property type="match status" value="1"/>
</dbReference>
<dbReference type="Pfam" id="PF01852">
    <property type="entry name" value="START"/>
    <property type="match status" value="1"/>
</dbReference>
<feature type="region of interest" description="Disordered" evidence="3">
    <location>
        <begin position="53"/>
        <end position="74"/>
    </location>
</feature>
<dbReference type="InterPro" id="IPR002913">
    <property type="entry name" value="START_lipid-bd_dom"/>
</dbReference>
<dbReference type="GO" id="GO:0005096">
    <property type="term" value="F:GTPase activator activity"/>
    <property type="evidence" value="ECO:0007669"/>
    <property type="project" value="UniProtKB-KW"/>
</dbReference>
<keyword evidence="2" id="KW-0597">Phosphoprotein</keyword>
<dbReference type="Pfam" id="PF00620">
    <property type="entry name" value="RhoGAP"/>
    <property type="match status" value="1"/>
</dbReference>
<dbReference type="SUPFAM" id="SSF48350">
    <property type="entry name" value="GTPase activation domain, GAP"/>
    <property type="match status" value="1"/>
</dbReference>
<dbReference type="OrthoDB" id="10003330at2759"/>
<gene>
    <name evidence="6" type="primary">Stard13</name>
    <name evidence="6" type="ORF">EVAR_93566_1</name>
</gene>
<dbReference type="SMART" id="SM00234">
    <property type="entry name" value="START"/>
    <property type="match status" value="1"/>
</dbReference>
<accession>A0A4C1UR41</accession>
<keyword evidence="1" id="KW-0343">GTPase activation</keyword>
<dbReference type="InterPro" id="IPR008936">
    <property type="entry name" value="Rho_GTPase_activation_prot"/>
</dbReference>
<feature type="compositionally biased region" description="Basic and acidic residues" evidence="3">
    <location>
        <begin position="298"/>
        <end position="313"/>
    </location>
</feature>
<dbReference type="GO" id="GO:0008289">
    <property type="term" value="F:lipid binding"/>
    <property type="evidence" value="ECO:0007669"/>
    <property type="project" value="InterPro"/>
</dbReference>
<dbReference type="Proteomes" id="UP000299102">
    <property type="component" value="Unassembled WGS sequence"/>
</dbReference>
<dbReference type="Gene3D" id="3.30.530.20">
    <property type="match status" value="1"/>
</dbReference>
<comment type="caution">
    <text evidence="6">The sequence shown here is derived from an EMBL/GenBank/DDBJ whole genome shotgun (WGS) entry which is preliminary data.</text>
</comment>
<dbReference type="AlphaFoldDB" id="A0A4C1UR41"/>
<dbReference type="PANTHER" id="PTHR12659:SF7">
    <property type="entry name" value="CROSSVEINLESS C, ISOFORM C"/>
    <property type="match status" value="1"/>
</dbReference>
<feature type="compositionally biased region" description="Low complexity" evidence="3">
    <location>
        <begin position="189"/>
        <end position="203"/>
    </location>
</feature>
<evidence type="ECO:0000259" key="5">
    <source>
        <dbReference type="PROSITE" id="PS50848"/>
    </source>
</evidence>
<dbReference type="EMBL" id="BGZK01000213">
    <property type="protein sequence ID" value="GBP28921.1"/>
    <property type="molecule type" value="Genomic_DNA"/>
</dbReference>
<dbReference type="GO" id="GO:0007165">
    <property type="term" value="P:signal transduction"/>
    <property type="evidence" value="ECO:0007669"/>
    <property type="project" value="InterPro"/>
</dbReference>
<name>A0A4C1UR41_EUMVA</name>